<dbReference type="Pfam" id="PF00072">
    <property type="entry name" value="Response_reg"/>
    <property type="match status" value="1"/>
</dbReference>
<evidence type="ECO:0000256" key="6">
    <source>
        <dbReference type="ARBA" id="ARBA00023125"/>
    </source>
</evidence>
<dbReference type="SUPFAM" id="SSF46689">
    <property type="entry name" value="Homeodomain-like"/>
    <property type="match status" value="2"/>
</dbReference>
<evidence type="ECO:0000313" key="12">
    <source>
        <dbReference type="EMBL" id="GIO41035.1"/>
    </source>
</evidence>
<dbReference type="Pfam" id="PF12833">
    <property type="entry name" value="HTH_18"/>
    <property type="match status" value="1"/>
</dbReference>
<evidence type="ECO:0000256" key="3">
    <source>
        <dbReference type="ARBA" id="ARBA00022553"/>
    </source>
</evidence>
<evidence type="ECO:0000259" key="10">
    <source>
        <dbReference type="PROSITE" id="PS50110"/>
    </source>
</evidence>
<dbReference type="InterPro" id="IPR001789">
    <property type="entry name" value="Sig_transdc_resp-reg_receiver"/>
</dbReference>
<evidence type="ECO:0000313" key="13">
    <source>
        <dbReference type="Proteomes" id="UP000678895"/>
    </source>
</evidence>
<evidence type="ECO:0000256" key="5">
    <source>
        <dbReference type="ARBA" id="ARBA00023015"/>
    </source>
</evidence>
<evidence type="ECO:0000256" key="8">
    <source>
        <dbReference type="PROSITE-ProRule" id="PRU00169"/>
    </source>
</evidence>
<feature type="domain" description="GGDEF" evidence="11">
    <location>
        <begin position="179"/>
        <end position="312"/>
    </location>
</feature>
<dbReference type="GO" id="GO:0005737">
    <property type="term" value="C:cytoplasm"/>
    <property type="evidence" value="ECO:0007669"/>
    <property type="project" value="UniProtKB-SubCell"/>
</dbReference>
<dbReference type="PANTHER" id="PTHR42713:SF3">
    <property type="entry name" value="TRANSCRIPTIONAL REGULATORY PROTEIN HPTR"/>
    <property type="match status" value="1"/>
</dbReference>
<dbReference type="PRINTS" id="PR00032">
    <property type="entry name" value="HTHARAC"/>
</dbReference>
<accession>A0A920CIX3</accession>
<dbReference type="Gene3D" id="1.10.10.60">
    <property type="entry name" value="Homeodomain-like"/>
    <property type="match status" value="2"/>
</dbReference>
<dbReference type="Proteomes" id="UP000678895">
    <property type="component" value="Unassembled WGS sequence"/>
</dbReference>
<dbReference type="InterPro" id="IPR009057">
    <property type="entry name" value="Homeodomain-like_sf"/>
</dbReference>
<dbReference type="PROSITE" id="PS00041">
    <property type="entry name" value="HTH_ARAC_FAMILY_1"/>
    <property type="match status" value="1"/>
</dbReference>
<comment type="subcellular location">
    <subcellularLocation>
        <location evidence="1">Cytoplasm</location>
    </subcellularLocation>
</comment>
<dbReference type="AlphaFoldDB" id="A0A920CIX3"/>
<sequence>MLKLLIADDEMLMRLAIRSLMNWKERGIEIIGEASNGKEAYDLALSREPDLILTDIKMPVMDGLQLIREVSKALPSCKFVVLSNFDEFRYVREAMQLGAIDYLIKSEVSPAVVDELLKSVKQKVREDKGRTRALAFNSDYWQSLAHMKENLFKDIISGLLSEKEARIQAKNLDVRIRPERLTVVKLRIDDFHEVRKKYVEQDEKLLRFSIVNILEEIIPGRWKKEIVIENSAEYLLIVNLTEEIKVAGREELEQLCASIRETVKDFMNLSLSIGIGPVVFSLRELRTAYRKADRAMRRRFFEGTGHILFDEDSLPEYENKLSGDLPEEKAYAFLNVLEEGDEVKAIGFLDRFRDGFAYCRTDERVVREAYIRLAEAACACQSYRNHTLISSSGASPFEALLLEETLEGLHHVLTSFTRRIFLAEGGHEEQLSYAERAVQMIQRYYAEDISLQSVASQINVNPSYLSRVFKQEKGENFISYLTRVRIERAKVFLESRKYKVYEVADKVGYHNYTYFSKIFKKIVGVSPEEFRR</sequence>
<proteinExistence type="predicted"/>
<evidence type="ECO:0000256" key="4">
    <source>
        <dbReference type="ARBA" id="ARBA00023012"/>
    </source>
</evidence>
<dbReference type="GO" id="GO:0003700">
    <property type="term" value="F:DNA-binding transcription factor activity"/>
    <property type="evidence" value="ECO:0007669"/>
    <property type="project" value="InterPro"/>
</dbReference>
<evidence type="ECO:0000259" key="9">
    <source>
        <dbReference type="PROSITE" id="PS01124"/>
    </source>
</evidence>
<feature type="modified residue" description="4-aspartylphosphate" evidence="8">
    <location>
        <position position="55"/>
    </location>
</feature>
<dbReference type="PANTHER" id="PTHR42713">
    <property type="entry name" value="HISTIDINE KINASE-RELATED"/>
    <property type="match status" value="1"/>
</dbReference>
<comment type="caution">
    <text evidence="12">The sequence shown here is derived from an EMBL/GenBank/DDBJ whole genome shotgun (WGS) entry which is preliminary data.</text>
</comment>
<keyword evidence="7" id="KW-0804">Transcription</keyword>
<feature type="domain" description="HTH araC/xylS-type" evidence="9">
    <location>
        <begin position="435"/>
        <end position="532"/>
    </location>
</feature>
<dbReference type="PROSITE" id="PS01124">
    <property type="entry name" value="HTH_ARAC_FAMILY_2"/>
    <property type="match status" value="1"/>
</dbReference>
<dbReference type="InterPro" id="IPR018060">
    <property type="entry name" value="HTH_AraC"/>
</dbReference>
<keyword evidence="6 12" id="KW-0238">DNA-binding</keyword>
<keyword evidence="4" id="KW-0902">Two-component regulatory system</keyword>
<dbReference type="SMART" id="SM00342">
    <property type="entry name" value="HTH_ARAC"/>
    <property type="match status" value="1"/>
</dbReference>
<dbReference type="SUPFAM" id="SSF52172">
    <property type="entry name" value="CheY-like"/>
    <property type="match status" value="1"/>
</dbReference>
<evidence type="ECO:0000259" key="11">
    <source>
        <dbReference type="PROSITE" id="PS50887"/>
    </source>
</evidence>
<dbReference type="GO" id="GO:0000160">
    <property type="term" value="P:phosphorelay signal transduction system"/>
    <property type="evidence" value="ECO:0007669"/>
    <property type="project" value="UniProtKB-KW"/>
</dbReference>
<feature type="domain" description="Response regulatory" evidence="10">
    <location>
        <begin position="3"/>
        <end position="120"/>
    </location>
</feature>
<dbReference type="GO" id="GO:0043565">
    <property type="term" value="F:sequence-specific DNA binding"/>
    <property type="evidence" value="ECO:0007669"/>
    <property type="project" value="InterPro"/>
</dbReference>
<dbReference type="InterPro" id="IPR041522">
    <property type="entry name" value="CdaR_GGDEF"/>
</dbReference>
<keyword evidence="3 8" id="KW-0597">Phosphoprotein</keyword>
<keyword evidence="13" id="KW-1185">Reference proteome</keyword>
<evidence type="ECO:0000256" key="2">
    <source>
        <dbReference type="ARBA" id="ARBA00022490"/>
    </source>
</evidence>
<dbReference type="EMBL" id="BORS01000002">
    <property type="protein sequence ID" value="GIO41035.1"/>
    <property type="molecule type" value="Genomic_DNA"/>
</dbReference>
<dbReference type="InterPro" id="IPR018062">
    <property type="entry name" value="HTH_AraC-typ_CS"/>
</dbReference>
<dbReference type="InterPro" id="IPR000160">
    <property type="entry name" value="GGDEF_dom"/>
</dbReference>
<dbReference type="InterPro" id="IPR051552">
    <property type="entry name" value="HptR"/>
</dbReference>
<dbReference type="InterPro" id="IPR011006">
    <property type="entry name" value="CheY-like_superfamily"/>
</dbReference>
<evidence type="ECO:0000256" key="7">
    <source>
        <dbReference type="ARBA" id="ARBA00023163"/>
    </source>
</evidence>
<dbReference type="InterPro" id="IPR020449">
    <property type="entry name" value="Tscrpt_reg_AraC-type_HTH"/>
</dbReference>
<dbReference type="PROSITE" id="PS50887">
    <property type="entry name" value="GGDEF"/>
    <property type="match status" value="1"/>
</dbReference>
<dbReference type="Pfam" id="PF17853">
    <property type="entry name" value="GGDEF_2"/>
    <property type="match status" value="1"/>
</dbReference>
<dbReference type="RefSeq" id="WP_301625027.1">
    <property type="nucleotide sequence ID" value="NZ_BORS01000002.1"/>
</dbReference>
<keyword evidence="5" id="KW-0805">Transcription regulation</keyword>
<organism evidence="12 13">
    <name type="scientific">Paenibacillus apis</name>
    <dbReference type="NCBI Taxonomy" id="1792174"/>
    <lineage>
        <taxon>Bacteria</taxon>
        <taxon>Bacillati</taxon>
        <taxon>Bacillota</taxon>
        <taxon>Bacilli</taxon>
        <taxon>Bacillales</taxon>
        <taxon>Paenibacillaceae</taxon>
        <taxon>Paenibacillus</taxon>
    </lineage>
</organism>
<reference evidence="12" key="1">
    <citation type="submission" date="2021-03" db="EMBL/GenBank/DDBJ databases">
        <title>Antimicrobial resistance genes in bacteria isolated from Japanese honey, and their potential for conferring macrolide and lincosamide resistance in the American foulbrood pathogen Paenibacillus larvae.</title>
        <authorList>
            <person name="Okamoto M."/>
            <person name="Kumagai M."/>
            <person name="Kanamori H."/>
            <person name="Takamatsu D."/>
        </authorList>
    </citation>
    <scope>NUCLEOTIDE SEQUENCE</scope>
    <source>
        <strain evidence="12">J41TS4</strain>
    </source>
</reference>
<gene>
    <name evidence="12" type="ORF">J41TS4_07930</name>
</gene>
<name>A0A920CIX3_9BACL</name>
<dbReference type="CDD" id="cd17536">
    <property type="entry name" value="REC_YesN-like"/>
    <property type="match status" value="1"/>
</dbReference>
<protein>
    <submittedName>
        <fullName evidence="12">DNA-binding response regulator</fullName>
    </submittedName>
</protein>
<dbReference type="Gene3D" id="3.40.50.2300">
    <property type="match status" value="1"/>
</dbReference>
<evidence type="ECO:0000256" key="1">
    <source>
        <dbReference type="ARBA" id="ARBA00004496"/>
    </source>
</evidence>
<dbReference type="SMART" id="SM00448">
    <property type="entry name" value="REC"/>
    <property type="match status" value="1"/>
</dbReference>
<dbReference type="PROSITE" id="PS50110">
    <property type="entry name" value="RESPONSE_REGULATORY"/>
    <property type="match status" value="1"/>
</dbReference>
<keyword evidence="2" id="KW-0963">Cytoplasm</keyword>